<dbReference type="AlphaFoldDB" id="A0A448X3D0"/>
<dbReference type="Gene3D" id="3.40.50.10810">
    <property type="entry name" value="Tandem AAA-ATPase domain"/>
    <property type="match status" value="1"/>
</dbReference>
<organism evidence="2 3">
    <name type="scientific">Protopolystoma xenopodis</name>
    <dbReference type="NCBI Taxonomy" id="117903"/>
    <lineage>
        <taxon>Eukaryota</taxon>
        <taxon>Metazoa</taxon>
        <taxon>Spiralia</taxon>
        <taxon>Lophotrochozoa</taxon>
        <taxon>Platyhelminthes</taxon>
        <taxon>Monogenea</taxon>
        <taxon>Polyopisthocotylea</taxon>
        <taxon>Polystomatidea</taxon>
        <taxon>Polystomatidae</taxon>
        <taxon>Protopolystoma</taxon>
    </lineage>
</organism>
<dbReference type="Proteomes" id="UP000784294">
    <property type="component" value="Unassembled WGS sequence"/>
</dbReference>
<dbReference type="InterPro" id="IPR000330">
    <property type="entry name" value="SNF2_N"/>
</dbReference>
<dbReference type="InterPro" id="IPR044972">
    <property type="entry name" value="Mot1"/>
</dbReference>
<comment type="caution">
    <text evidence="2">The sequence shown here is derived from an EMBL/GenBank/DDBJ whole genome shotgun (WGS) entry which is preliminary data.</text>
</comment>
<protein>
    <recommendedName>
        <fullName evidence="1">SNF2 N-terminal domain-containing protein</fullName>
    </recommendedName>
</protein>
<dbReference type="GO" id="GO:0016887">
    <property type="term" value="F:ATP hydrolysis activity"/>
    <property type="evidence" value="ECO:0007669"/>
    <property type="project" value="InterPro"/>
</dbReference>
<dbReference type="PANTHER" id="PTHR36498">
    <property type="entry name" value="TATA-BINDING PROTEIN-ASSOCIATED FACTOR 172"/>
    <property type="match status" value="1"/>
</dbReference>
<dbReference type="OrthoDB" id="448448at2759"/>
<dbReference type="GO" id="GO:0003677">
    <property type="term" value="F:DNA binding"/>
    <property type="evidence" value="ECO:0007669"/>
    <property type="project" value="InterPro"/>
</dbReference>
<dbReference type="SUPFAM" id="SSF52540">
    <property type="entry name" value="P-loop containing nucleoside triphosphate hydrolases"/>
    <property type="match status" value="1"/>
</dbReference>
<keyword evidence="3" id="KW-1185">Reference proteome</keyword>
<dbReference type="GO" id="GO:0017025">
    <property type="term" value="F:TBP-class protein binding"/>
    <property type="evidence" value="ECO:0007669"/>
    <property type="project" value="InterPro"/>
</dbReference>
<evidence type="ECO:0000313" key="2">
    <source>
        <dbReference type="EMBL" id="VEL26781.1"/>
    </source>
</evidence>
<gene>
    <name evidence="2" type="ORF">PXEA_LOCUS20221</name>
</gene>
<accession>A0A448X3D0</accession>
<dbReference type="EMBL" id="CAAALY010082682">
    <property type="protein sequence ID" value="VEL26781.1"/>
    <property type="molecule type" value="Genomic_DNA"/>
</dbReference>
<evidence type="ECO:0000313" key="3">
    <source>
        <dbReference type="Proteomes" id="UP000784294"/>
    </source>
</evidence>
<dbReference type="PANTHER" id="PTHR36498:SF1">
    <property type="entry name" value="TATA-BINDING PROTEIN-ASSOCIATED FACTOR 172"/>
    <property type="match status" value="1"/>
</dbReference>
<name>A0A448X3D0_9PLAT</name>
<dbReference type="InterPro" id="IPR027417">
    <property type="entry name" value="P-loop_NTPase"/>
</dbReference>
<dbReference type="Pfam" id="PF00176">
    <property type="entry name" value="SNF2-rel_dom"/>
    <property type="match status" value="1"/>
</dbReference>
<evidence type="ECO:0000259" key="1">
    <source>
        <dbReference type="Pfam" id="PF00176"/>
    </source>
</evidence>
<dbReference type="GO" id="GO:0005524">
    <property type="term" value="F:ATP binding"/>
    <property type="evidence" value="ECO:0007669"/>
    <property type="project" value="InterPro"/>
</dbReference>
<reference evidence="2" key="1">
    <citation type="submission" date="2018-11" db="EMBL/GenBank/DDBJ databases">
        <authorList>
            <consortium name="Pathogen Informatics"/>
        </authorList>
    </citation>
    <scope>NUCLEOTIDE SEQUENCE</scope>
</reference>
<dbReference type="InterPro" id="IPR038718">
    <property type="entry name" value="SNF2-like_sf"/>
</dbReference>
<feature type="domain" description="SNF2 N-terminal" evidence="1">
    <location>
        <begin position="4"/>
        <end position="63"/>
    </location>
</feature>
<proteinExistence type="predicted"/>
<sequence>MDLQLTLAVKSLRARHRLMLTGTPIQNSLIELWCLFDFLMPGFLGSEQSFNSQFAKHINAMRDSRASVEVRHLG</sequence>